<dbReference type="KEGG" id="ffu:CLAFUR5_09237"/>
<protein>
    <submittedName>
        <fullName evidence="2">Uncharacterized protein</fullName>
    </submittedName>
</protein>
<dbReference type="EMBL" id="CP090171">
    <property type="protein sequence ID" value="UJO22088.1"/>
    <property type="molecule type" value="Genomic_DNA"/>
</dbReference>
<organism evidence="2 3">
    <name type="scientific">Passalora fulva</name>
    <name type="common">Tomato leaf mold</name>
    <name type="synonym">Cladosporium fulvum</name>
    <dbReference type="NCBI Taxonomy" id="5499"/>
    <lineage>
        <taxon>Eukaryota</taxon>
        <taxon>Fungi</taxon>
        <taxon>Dikarya</taxon>
        <taxon>Ascomycota</taxon>
        <taxon>Pezizomycotina</taxon>
        <taxon>Dothideomycetes</taxon>
        <taxon>Dothideomycetidae</taxon>
        <taxon>Mycosphaerellales</taxon>
        <taxon>Mycosphaerellaceae</taxon>
        <taxon>Fulvia</taxon>
    </lineage>
</organism>
<sequence length="89" mass="9418">MSAEDIGMAMTVSYQDDQGVDLITSMEADGNGDECCAFLSKHFLNPPRPRPNLSKCSVRFGRPPGPTAPDPEAGGFGIVGRANGETEKC</sequence>
<accession>A0A9Q8UTR2</accession>
<evidence type="ECO:0000313" key="3">
    <source>
        <dbReference type="Proteomes" id="UP000756132"/>
    </source>
</evidence>
<evidence type="ECO:0000256" key="1">
    <source>
        <dbReference type="SAM" id="MobiDB-lite"/>
    </source>
</evidence>
<reference evidence="2" key="1">
    <citation type="submission" date="2021-12" db="EMBL/GenBank/DDBJ databases">
        <authorList>
            <person name="Zaccaron A."/>
            <person name="Stergiopoulos I."/>
        </authorList>
    </citation>
    <scope>NUCLEOTIDE SEQUENCE</scope>
    <source>
        <strain evidence="2">Race5_Kim</strain>
    </source>
</reference>
<name>A0A9Q8UTR2_PASFU</name>
<reference evidence="2" key="2">
    <citation type="journal article" date="2022" name="Microb. Genom.">
        <title>A chromosome-scale genome assembly of the tomato pathogen Cladosporium fulvum reveals a compartmentalized genome architecture and the presence of a dispensable chromosome.</title>
        <authorList>
            <person name="Zaccaron A.Z."/>
            <person name="Chen L.H."/>
            <person name="Samaras A."/>
            <person name="Stergiopoulos I."/>
        </authorList>
    </citation>
    <scope>NUCLEOTIDE SEQUENCE</scope>
    <source>
        <strain evidence="2">Race5_Kim</strain>
    </source>
</reference>
<evidence type="ECO:0000313" key="2">
    <source>
        <dbReference type="EMBL" id="UJO22088.1"/>
    </source>
</evidence>
<dbReference type="GeneID" id="71989115"/>
<dbReference type="Proteomes" id="UP000756132">
    <property type="component" value="Chromosome 9"/>
</dbReference>
<keyword evidence="3" id="KW-1185">Reference proteome</keyword>
<feature type="region of interest" description="Disordered" evidence="1">
    <location>
        <begin position="61"/>
        <end position="89"/>
    </location>
</feature>
<dbReference type="AlphaFoldDB" id="A0A9Q8UTR2"/>
<gene>
    <name evidence="2" type="ORF">CLAFUR5_09237</name>
</gene>
<dbReference type="RefSeq" id="XP_047766454.1">
    <property type="nucleotide sequence ID" value="XM_047908385.1"/>
</dbReference>
<proteinExistence type="predicted"/>